<evidence type="ECO:0000313" key="2">
    <source>
        <dbReference type="Proteomes" id="UP001283361"/>
    </source>
</evidence>
<dbReference type="AlphaFoldDB" id="A0AAE0XR85"/>
<sequence length="89" mass="10451">MIWIESIHPRKFSWEYRGHIIETTRDKRKKGWKWARFPRERSLSQVLPACLGLVDYRQHTFSASSPSARVKLARLGRCEINVSSIPVNN</sequence>
<comment type="caution">
    <text evidence="1">The sequence shown here is derived from an EMBL/GenBank/DDBJ whole genome shotgun (WGS) entry which is preliminary data.</text>
</comment>
<dbReference type="EMBL" id="JAWDGP010007794">
    <property type="protein sequence ID" value="KAK3704552.1"/>
    <property type="molecule type" value="Genomic_DNA"/>
</dbReference>
<keyword evidence="2" id="KW-1185">Reference proteome</keyword>
<evidence type="ECO:0000313" key="1">
    <source>
        <dbReference type="EMBL" id="KAK3704552.1"/>
    </source>
</evidence>
<reference evidence="1" key="1">
    <citation type="journal article" date="2023" name="G3 (Bethesda)">
        <title>A reference genome for the long-term kleptoplast-retaining sea slug Elysia crispata morphotype clarki.</title>
        <authorList>
            <person name="Eastman K.E."/>
            <person name="Pendleton A.L."/>
            <person name="Shaikh M.A."/>
            <person name="Suttiyut T."/>
            <person name="Ogas R."/>
            <person name="Tomko P."/>
            <person name="Gavelis G."/>
            <person name="Widhalm J.R."/>
            <person name="Wisecaver J.H."/>
        </authorList>
    </citation>
    <scope>NUCLEOTIDE SEQUENCE</scope>
    <source>
        <strain evidence="1">ECLA1</strain>
    </source>
</reference>
<dbReference type="Proteomes" id="UP001283361">
    <property type="component" value="Unassembled WGS sequence"/>
</dbReference>
<organism evidence="1 2">
    <name type="scientific">Elysia crispata</name>
    <name type="common">lettuce slug</name>
    <dbReference type="NCBI Taxonomy" id="231223"/>
    <lineage>
        <taxon>Eukaryota</taxon>
        <taxon>Metazoa</taxon>
        <taxon>Spiralia</taxon>
        <taxon>Lophotrochozoa</taxon>
        <taxon>Mollusca</taxon>
        <taxon>Gastropoda</taxon>
        <taxon>Heterobranchia</taxon>
        <taxon>Euthyneura</taxon>
        <taxon>Panpulmonata</taxon>
        <taxon>Sacoglossa</taxon>
        <taxon>Placobranchoidea</taxon>
        <taxon>Plakobranchidae</taxon>
        <taxon>Elysia</taxon>
    </lineage>
</organism>
<gene>
    <name evidence="1" type="ORF">RRG08_033594</name>
</gene>
<protein>
    <submittedName>
        <fullName evidence="1">Uncharacterized protein</fullName>
    </submittedName>
</protein>
<name>A0AAE0XR85_9GAST</name>
<accession>A0AAE0XR85</accession>
<proteinExistence type="predicted"/>